<accession>C6T6D4</accession>
<dbReference type="AlphaFoldDB" id="C6T6D4"/>
<feature type="compositionally biased region" description="Low complexity" evidence="1">
    <location>
        <begin position="66"/>
        <end position="77"/>
    </location>
</feature>
<evidence type="ECO:0000313" key="3">
    <source>
        <dbReference type="EMBL" id="KRH11367.1"/>
    </source>
</evidence>
<dbReference type="InParanoid" id="C6T6D4"/>
<reference evidence="3" key="4">
    <citation type="submission" date="2018-07" db="EMBL/GenBank/DDBJ databases">
        <title>WGS assembly of Glycine max.</title>
        <authorList>
            <person name="Schmutz J."/>
            <person name="Cannon S."/>
            <person name="Schlueter J."/>
            <person name="Ma J."/>
            <person name="Mitros T."/>
            <person name="Nelson W."/>
            <person name="Hyten D."/>
            <person name="Song Q."/>
            <person name="Thelen J."/>
            <person name="Cheng J."/>
            <person name="Xu D."/>
            <person name="Hellsten U."/>
            <person name="May G."/>
            <person name="Yu Y."/>
            <person name="Sakurai T."/>
            <person name="Umezawa T."/>
            <person name="Bhattacharyya M."/>
            <person name="Sandhu D."/>
            <person name="Valliyodan B."/>
            <person name="Lindquist E."/>
            <person name="Peto M."/>
            <person name="Grant D."/>
            <person name="Shu S."/>
            <person name="Goodstein D."/>
            <person name="Barry K."/>
            <person name="Futrell-Griggs M."/>
            <person name="Abernathy B."/>
            <person name="Du J."/>
            <person name="Tian Z."/>
            <person name="Zhu L."/>
            <person name="Gill N."/>
            <person name="Joshi T."/>
            <person name="Libault M."/>
            <person name="Sethuraman A."/>
            <person name="Zhang X."/>
            <person name="Shinozaki K."/>
            <person name="Nguyen H."/>
            <person name="Wing R."/>
            <person name="Cregan P."/>
            <person name="Specht J."/>
            <person name="Grimwood J."/>
            <person name="Rokhsar D."/>
            <person name="Stacey G."/>
            <person name="Shoemaker R."/>
            <person name="Jackson S."/>
        </authorList>
    </citation>
    <scope>NUCLEOTIDE SEQUENCE</scope>
    <source>
        <tissue evidence="3">Callus</tissue>
    </source>
</reference>
<dbReference type="EMBL" id="BT092999">
    <property type="protein sequence ID" value="ACU17356.1"/>
    <property type="molecule type" value="mRNA"/>
</dbReference>
<protein>
    <submittedName>
        <fullName evidence="2 4">Uncharacterized protein</fullName>
    </submittedName>
</protein>
<evidence type="ECO:0000256" key="1">
    <source>
        <dbReference type="SAM" id="MobiDB-lite"/>
    </source>
</evidence>
<name>C6T6D4_SOYBN</name>
<evidence type="ECO:0000313" key="5">
    <source>
        <dbReference type="Proteomes" id="UP000008827"/>
    </source>
</evidence>
<gene>
    <name evidence="3" type="ORF">GLYMA_15G102900</name>
</gene>
<reference evidence="3 4" key="2">
    <citation type="journal article" date="2010" name="Nature">
        <title>Genome sequence of the palaeopolyploid soybean.</title>
        <authorList>
            <person name="Schmutz J."/>
            <person name="Cannon S.B."/>
            <person name="Schlueter J."/>
            <person name="Ma J."/>
            <person name="Mitros T."/>
            <person name="Nelson W."/>
            <person name="Hyten D.L."/>
            <person name="Song Q."/>
            <person name="Thelen J.J."/>
            <person name="Cheng J."/>
            <person name="Xu D."/>
            <person name="Hellsten U."/>
            <person name="May G.D."/>
            <person name="Yu Y."/>
            <person name="Sakurai T."/>
            <person name="Umezawa T."/>
            <person name="Bhattacharyya M.K."/>
            <person name="Sandhu D."/>
            <person name="Valliyodan B."/>
            <person name="Lindquist E."/>
            <person name="Peto M."/>
            <person name="Grant D."/>
            <person name="Shu S."/>
            <person name="Goodstein D."/>
            <person name="Barry K."/>
            <person name="Futrell-Griggs M."/>
            <person name="Abernathy B."/>
            <person name="Du J."/>
            <person name="Tian Z."/>
            <person name="Zhu L."/>
            <person name="Gill N."/>
            <person name="Joshi T."/>
            <person name="Libault M."/>
            <person name="Sethuraman A."/>
            <person name="Zhang X.-C."/>
            <person name="Shinozaki K."/>
            <person name="Nguyen H.T."/>
            <person name="Wing R.A."/>
            <person name="Cregan P."/>
            <person name="Specht J."/>
            <person name="Grimwood J."/>
            <person name="Rokhsar D."/>
            <person name="Stacey G."/>
            <person name="Shoemaker R.C."/>
            <person name="Jackson S.A."/>
        </authorList>
    </citation>
    <scope>NUCLEOTIDE SEQUENCE [LARGE SCALE GENOMIC DNA]</scope>
    <source>
        <strain evidence="4">cv. Williams 82</strain>
        <tissue evidence="3">Callus</tissue>
    </source>
</reference>
<sequence>MSSMALDARSVMSESDVCKCFFTNWGSTTRDFHRLHTHLNCSGLLTLIQTRISIIRPSGRPPSPPSCAGASSSSSPW</sequence>
<dbReference type="EMBL" id="CM000848">
    <property type="protein sequence ID" value="KRH11367.1"/>
    <property type="molecule type" value="Genomic_DNA"/>
</dbReference>
<dbReference type="HOGENOM" id="CLU_2642944_0_0_1"/>
<keyword evidence="5" id="KW-1185">Reference proteome</keyword>
<organism evidence="2">
    <name type="scientific">Glycine max</name>
    <name type="common">Soybean</name>
    <name type="synonym">Glycine hispida</name>
    <dbReference type="NCBI Taxonomy" id="3847"/>
    <lineage>
        <taxon>Eukaryota</taxon>
        <taxon>Viridiplantae</taxon>
        <taxon>Streptophyta</taxon>
        <taxon>Embryophyta</taxon>
        <taxon>Tracheophyta</taxon>
        <taxon>Spermatophyta</taxon>
        <taxon>Magnoliopsida</taxon>
        <taxon>eudicotyledons</taxon>
        <taxon>Gunneridae</taxon>
        <taxon>Pentapetalae</taxon>
        <taxon>rosids</taxon>
        <taxon>fabids</taxon>
        <taxon>Fabales</taxon>
        <taxon>Fabaceae</taxon>
        <taxon>Papilionoideae</taxon>
        <taxon>50 kb inversion clade</taxon>
        <taxon>NPAAA clade</taxon>
        <taxon>indigoferoid/millettioid clade</taxon>
        <taxon>Phaseoleae</taxon>
        <taxon>Glycine</taxon>
        <taxon>Glycine subgen. Soja</taxon>
    </lineage>
</organism>
<dbReference type="EnsemblPlants" id="KRH11367">
    <property type="protein sequence ID" value="KRH11367"/>
    <property type="gene ID" value="GLYMA_15G102900"/>
</dbReference>
<evidence type="ECO:0000313" key="2">
    <source>
        <dbReference type="EMBL" id="ACU17356.1"/>
    </source>
</evidence>
<dbReference type="PaxDb" id="3847-GLYMA15G10980.1"/>
<dbReference type="Proteomes" id="UP000008827">
    <property type="component" value="Chromosome 15"/>
</dbReference>
<dbReference type="Gramene" id="KRH11367">
    <property type="protein sequence ID" value="KRH11367"/>
    <property type="gene ID" value="GLYMA_15G102900"/>
</dbReference>
<feature type="region of interest" description="Disordered" evidence="1">
    <location>
        <begin position="55"/>
        <end position="77"/>
    </location>
</feature>
<proteinExistence type="evidence at transcript level"/>
<evidence type="ECO:0000313" key="4">
    <source>
        <dbReference type="EnsemblPlants" id="KRH11367"/>
    </source>
</evidence>
<reference evidence="4" key="3">
    <citation type="submission" date="2018-02" db="UniProtKB">
        <authorList>
            <consortium name="EnsemblPlants"/>
        </authorList>
    </citation>
    <scope>IDENTIFICATION</scope>
    <source>
        <strain evidence="4">Williams 82</strain>
    </source>
</reference>
<reference evidence="2" key="1">
    <citation type="submission" date="2009-08" db="EMBL/GenBank/DDBJ databases">
        <authorList>
            <person name="Cheung F."/>
            <person name="Xiao Y."/>
            <person name="Chan A."/>
            <person name="Moskal W."/>
            <person name="Town C.D."/>
        </authorList>
    </citation>
    <scope>NUCLEOTIDE SEQUENCE</scope>
</reference>